<organism evidence="1">
    <name type="scientific">Triatoma infestans</name>
    <name type="common">Assassin bug</name>
    <dbReference type="NCBI Taxonomy" id="30076"/>
    <lineage>
        <taxon>Eukaryota</taxon>
        <taxon>Metazoa</taxon>
        <taxon>Ecdysozoa</taxon>
        <taxon>Arthropoda</taxon>
        <taxon>Hexapoda</taxon>
        <taxon>Insecta</taxon>
        <taxon>Pterygota</taxon>
        <taxon>Neoptera</taxon>
        <taxon>Paraneoptera</taxon>
        <taxon>Hemiptera</taxon>
        <taxon>Heteroptera</taxon>
        <taxon>Panheteroptera</taxon>
        <taxon>Cimicomorpha</taxon>
        <taxon>Reduviidae</taxon>
        <taxon>Triatominae</taxon>
        <taxon>Triatoma</taxon>
    </lineage>
</organism>
<protein>
    <submittedName>
        <fullName evidence="1">Transmembrane protein 169</fullName>
    </submittedName>
</protein>
<proteinExistence type="predicted"/>
<keyword evidence="1" id="KW-0472">Membrane</keyword>
<dbReference type="InterPro" id="IPR029386">
    <property type="entry name" value="TMEM169"/>
</dbReference>
<dbReference type="AlphaFoldDB" id="A0A170Y320"/>
<keyword evidence="1" id="KW-0812">Transmembrane</keyword>
<name>A0A170Y320_TRIIF</name>
<reference evidence="1" key="2">
    <citation type="journal article" date="2017" name="J. Med. Entomol.">
        <title>Transcriptome Analysis of the Triatoma infestans (Hemiptera: Reduviidae) Integument.</title>
        <authorList>
            <person name="Calderon-Fernandez G.M."/>
            <person name="Moriconi D.E."/>
            <person name="Dulbecco A.B."/>
            <person name="Juarez M.P."/>
        </authorList>
    </citation>
    <scope>NUCLEOTIDE SEQUENCE</scope>
    <source>
        <strain evidence="1">Int1</strain>
        <tissue evidence="1">Integument</tissue>
    </source>
</reference>
<evidence type="ECO:0000313" key="1">
    <source>
        <dbReference type="EMBL" id="JAR99504.1"/>
    </source>
</evidence>
<dbReference type="PANTHER" id="PTHR31777:SF0">
    <property type="entry name" value="TRANSMEMBRANE PROTEIN 169"/>
    <property type="match status" value="1"/>
</dbReference>
<sequence>MEKGFIGWFCSIIKLEECSPYEVVVLTDIKVSSDQEKCNSQDSILT</sequence>
<dbReference type="EMBL" id="GEMB01003716">
    <property type="protein sequence ID" value="JAR99504.1"/>
    <property type="molecule type" value="Transcribed_RNA"/>
</dbReference>
<dbReference type="PANTHER" id="PTHR31777">
    <property type="entry name" value="TRANSMEMBRANE PROTEIN 169"/>
    <property type="match status" value="1"/>
</dbReference>
<accession>A0A170Y320</accession>
<dbReference type="Pfam" id="PF15052">
    <property type="entry name" value="TMEM169"/>
    <property type="match status" value="1"/>
</dbReference>
<reference evidence="1" key="1">
    <citation type="submission" date="2016-04" db="EMBL/GenBank/DDBJ databases">
        <authorList>
            <person name="Calderon-Fernandez G.M.Sr."/>
        </authorList>
    </citation>
    <scope>NUCLEOTIDE SEQUENCE</scope>
    <source>
        <strain evidence="1">Int1</strain>
        <tissue evidence="1">Integument</tissue>
    </source>
</reference>